<dbReference type="InterPro" id="IPR029047">
    <property type="entry name" value="HSP70_peptide-bd_sf"/>
</dbReference>
<feature type="compositionally biased region" description="Acidic residues" evidence="7">
    <location>
        <begin position="603"/>
        <end position="616"/>
    </location>
</feature>
<dbReference type="GO" id="GO:0005788">
    <property type="term" value="C:endoplasmic reticulum lumen"/>
    <property type="evidence" value="ECO:0007669"/>
    <property type="project" value="UniProtKB-SubCell"/>
</dbReference>
<dbReference type="InterPro" id="IPR029048">
    <property type="entry name" value="HSP70_C_sf"/>
</dbReference>
<dbReference type="SUPFAM" id="SSF53067">
    <property type="entry name" value="Actin-like ATPase domain"/>
    <property type="match status" value="2"/>
</dbReference>
<gene>
    <name evidence="9" type="ORF">Vafri_2912</name>
</gene>
<feature type="compositionally biased region" description="Basic and acidic residues" evidence="7">
    <location>
        <begin position="966"/>
        <end position="1085"/>
    </location>
</feature>
<dbReference type="CDD" id="cd10230">
    <property type="entry name" value="ASKHA_NBD_HSP70_HYOU1"/>
    <property type="match status" value="1"/>
</dbReference>
<dbReference type="GO" id="GO:0030968">
    <property type="term" value="P:endoplasmic reticulum unfolded protein response"/>
    <property type="evidence" value="ECO:0007669"/>
    <property type="project" value="TreeGrafter"/>
</dbReference>
<feature type="chain" id="PRO_5035247893" evidence="8">
    <location>
        <begin position="22"/>
        <end position="1085"/>
    </location>
</feature>
<feature type="compositionally biased region" description="Basic and acidic residues" evidence="7">
    <location>
        <begin position="591"/>
        <end position="602"/>
    </location>
</feature>
<dbReference type="FunFam" id="3.90.640.10:FF:000004">
    <property type="entry name" value="Heat shock 70 kDa protein 4"/>
    <property type="match status" value="1"/>
</dbReference>
<dbReference type="Gene3D" id="3.90.640.10">
    <property type="entry name" value="Actin, Chain A, domain 4"/>
    <property type="match status" value="1"/>
</dbReference>
<dbReference type="Gene3D" id="2.60.34.10">
    <property type="entry name" value="Substrate Binding Domain Of DNAk, Chain A, domain 1"/>
    <property type="match status" value="1"/>
</dbReference>
<feature type="compositionally biased region" description="Low complexity" evidence="7">
    <location>
        <begin position="575"/>
        <end position="590"/>
    </location>
</feature>
<dbReference type="Gene3D" id="1.20.1270.10">
    <property type="match status" value="1"/>
</dbReference>
<evidence type="ECO:0000256" key="2">
    <source>
        <dbReference type="ARBA" id="ARBA00022729"/>
    </source>
</evidence>
<proteinExistence type="predicted"/>
<dbReference type="InterPro" id="IPR013126">
    <property type="entry name" value="Hsp_70_fam"/>
</dbReference>
<dbReference type="Proteomes" id="UP000747399">
    <property type="component" value="Unassembled WGS sequence"/>
</dbReference>
<dbReference type="GO" id="GO:0140662">
    <property type="term" value="F:ATP-dependent protein folding chaperone"/>
    <property type="evidence" value="ECO:0007669"/>
    <property type="project" value="InterPro"/>
</dbReference>
<dbReference type="InterPro" id="IPR018181">
    <property type="entry name" value="Heat_shock_70_CS"/>
</dbReference>
<keyword evidence="3" id="KW-0547">Nucleotide-binding</keyword>
<feature type="signal peptide" evidence="8">
    <location>
        <begin position="1"/>
        <end position="21"/>
    </location>
</feature>
<evidence type="ECO:0000256" key="8">
    <source>
        <dbReference type="SAM" id="SignalP"/>
    </source>
</evidence>
<dbReference type="PRINTS" id="PR00301">
    <property type="entry name" value="HEATSHOCK70"/>
</dbReference>
<keyword evidence="10" id="KW-1185">Reference proteome</keyword>
<name>A0A8J4AUD0_9CHLO</name>
<sequence length="1085" mass="118414">MRRGVALAVACVALLAHAATAALMSIDLGSEYLKVCLVKPGRTPISIAVNEMSKRKSPALVGIVNGERLLGEEAFSFAVRYPEFIFQRARDLLGKDPDDPTIAAMLSEHGLHYKIVPHPKRGVASLQIGEDTIYSPEELVGSILYYARQVAEAQAGGPVLDAVISVPAFFGQRQRQAMADAAALAGLNLMGLINTHTAAALQYGIERDFTNNSQTIVLYDMGSGTTEVALVKYSTYTVKEAGKPRVYNQLEVRDVDWDESLGANLLDMALAKHFALQFADKTKLKVDVTALPKAMAKMRRQVRRTKEMLSANSAAPCTVEELYDGRDFQSSITREEFESLADDFFNRAVAPLKRIMERNGLQPGDIDAVELLGGGSRVPRLQAALSDVLGGRALDRHLDADEAIALGAGLFAANLSTSFRLRKFGMVDMTMYGISLTLDHVLLAGGEEEAVVEEPGGEPFMKVRNLLPYMKKLPNKRVVKLERLAGDPLRFSLAYNISTPHSLPPGVKTPELAEFEVTGIDGVIQRYNTSGQVSLRFEADYSGLLRLDKVEASVEYEVMEEKIIEVPVDDGNNITTSAGGEEGTEAAAPAKDAEEKGNKADAESDTDDNDSGEGVEENGGNGKDSEEGGASGEGDVEAGYEAKDGTQGDQDGTKDNTEGTQAPQTNATANATGADSSNTTKPATIIKRIQVPKLKVAKVPLKVGGRGWLSPSLTDTDMNEAKQVLATFVAAETRKREVAKARNDLESYIIAMKEALETDELMQKVSTEDQRDSFRTRLTDEEDWLYMEADESEGAQQFIYRLKQLREIGEPIKRRAEDLEVRPKLVQELRNALELQRSIVKAWPETKPWISEVEREEISKLVSELEADLEAKVAAQSAKADHEDPAFSVSELVLAWERHEKAFNKINNKKKPKPPPEPKPEVDSNTTEGAGKGQGAAGDTAGDGKAESEPQGAGGQGPEAGADNKGATKDEPKKAGRSEDTQKETKKDSKTKKEEPKKDSKTKKEEPKKDSKTKKEETKKDSKTKKEEAKKDSKTKKEEAKKDSKTKKEETKKDSKTKADSSAKGSGKKEDKKSWSWNKKADSEL</sequence>
<dbReference type="EMBL" id="BNCO01000003">
    <property type="protein sequence ID" value="GIL45761.1"/>
    <property type="molecule type" value="Genomic_DNA"/>
</dbReference>
<organism evidence="9 10">
    <name type="scientific">Volvox africanus</name>
    <dbReference type="NCBI Taxonomy" id="51714"/>
    <lineage>
        <taxon>Eukaryota</taxon>
        <taxon>Viridiplantae</taxon>
        <taxon>Chlorophyta</taxon>
        <taxon>core chlorophytes</taxon>
        <taxon>Chlorophyceae</taxon>
        <taxon>CS clade</taxon>
        <taxon>Chlamydomonadales</taxon>
        <taxon>Volvocaceae</taxon>
        <taxon>Volvox</taxon>
    </lineage>
</organism>
<dbReference type="PANTHER" id="PTHR45639:SF3">
    <property type="entry name" value="HYPOXIA UP-REGULATED PROTEIN 1"/>
    <property type="match status" value="1"/>
</dbReference>
<dbReference type="SUPFAM" id="SSF100934">
    <property type="entry name" value="Heat shock protein 70kD (HSP70), C-terminal subdomain"/>
    <property type="match status" value="1"/>
</dbReference>
<dbReference type="GO" id="GO:0034663">
    <property type="term" value="C:endoplasmic reticulum chaperone complex"/>
    <property type="evidence" value="ECO:0007669"/>
    <property type="project" value="TreeGrafter"/>
</dbReference>
<evidence type="ECO:0000256" key="4">
    <source>
        <dbReference type="ARBA" id="ARBA00022824"/>
    </source>
</evidence>
<dbReference type="Pfam" id="PF00012">
    <property type="entry name" value="HSP70"/>
    <property type="match status" value="1"/>
</dbReference>
<keyword evidence="6" id="KW-0143">Chaperone</keyword>
<comment type="subcellular location">
    <subcellularLocation>
        <location evidence="1">Endoplasmic reticulum lumen</location>
    </subcellularLocation>
</comment>
<dbReference type="AlphaFoldDB" id="A0A8J4AUD0"/>
<dbReference type="InterPro" id="IPR043129">
    <property type="entry name" value="ATPase_NBD"/>
</dbReference>
<accession>A0A8J4AUD0</accession>
<feature type="compositionally biased region" description="Basic and acidic residues" evidence="7">
    <location>
        <begin position="640"/>
        <end position="657"/>
    </location>
</feature>
<dbReference type="GO" id="GO:0005524">
    <property type="term" value="F:ATP binding"/>
    <property type="evidence" value="ECO:0007669"/>
    <property type="project" value="UniProtKB-KW"/>
</dbReference>
<evidence type="ECO:0000313" key="9">
    <source>
        <dbReference type="EMBL" id="GIL45761.1"/>
    </source>
</evidence>
<dbReference type="Gene3D" id="3.30.30.30">
    <property type="match status" value="1"/>
</dbReference>
<keyword evidence="5" id="KW-0067">ATP-binding</keyword>
<protein>
    <submittedName>
        <fullName evidence="9">Uncharacterized protein</fullName>
    </submittedName>
</protein>
<dbReference type="Gene3D" id="3.30.420.40">
    <property type="match status" value="2"/>
</dbReference>
<keyword evidence="2 8" id="KW-0732">Signal</keyword>
<feature type="compositionally biased region" description="Low complexity" evidence="7">
    <location>
        <begin position="659"/>
        <end position="679"/>
    </location>
</feature>
<comment type="caution">
    <text evidence="9">The sequence shown here is derived from an EMBL/GenBank/DDBJ whole genome shotgun (WGS) entry which is preliminary data.</text>
</comment>
<evidence type="ECO:0000256" key="5">
    <source>
        <dbReference type="ARBA" id="ARBA00022840"/>
    </source>
</evidence>
<feature type="region of interest" description="Disordered" evidence="7">
    <location>
        <begin position="904"/>
        <end position="1085"/>
    </location>
</feature>
<reference evidence="9" key="1">
    <citation type="journal article" date="2021" name="Proc. Natl. Acad. Sci. U.S.A.">
        <title>Three genomes in the algal genus Volvox reveal the fate of a haploid sex-determining region after a transition to homothallism.</title>
        <authorList>
            <person name="Yamamoto K."/>
            <person name="Hamaji T."/>
            <person name="Kawai-Toyooka H."/>
            <person name="Matsuzaki R."/>
            <person name="Takahashi F."/>
            <person name="Nishimura Y."/>
            <person name="Kawachi M."/>
            <person name="Noguchi H."/>
            <person name="Minakuchi Y."/>
            <person name="Umen J.G."/>
            <person name="Toyoda A."/>
            <person name="Nozaki H."/>
        </authorList>
    </citation>
    <scope>NUCLEOTIDE SEQUENCE</scope>
    <source>
        <strain evidence="9">NIES-3780</strain>
    </source>
</reference>
<evidence type="ECO:0000256" key="7">
    <source>
        <dbReference type="SAM" id="MobiDB-lite"/>
    </source>
</evidence>
<dbReference type="PANTHER" id="PTHR45639">
    <property type="entry name" value="HSC70CB, ISOFORM G-RELATED"/>
    <property type="match status" value="1"/>
</dbReference>
<evidence type="ECO:0000256" key="3">
    <source>
        <dbReference type="ARBA" id="ARBA00022741"/>
    </source>
</evidence>
<evidence type="ECO:0000313" key="10">
    <source>
        <dbReference type="Proteomes" id="UP000747399"/>
    </source>
</evidence>
<evidence type="ECO:0000256" key="6">
    <source>
        <dbReference type="ARBA" id="ARBA00023186"/>
    </source>
</evidence>
<evidence type="ECO:0000256" key="1">
    <source>
        <dbReference type="ARBA" id="ARBA00004319"/>
    </source>
</evidence>
<dbReference type="PROSITE" id="PS01036">
    <property type="entry name" value="HSP70_3"/>
    <property type="match status" value="1"/>
</dbReference>
<feature type="region of interest" description="Disordered" evidence="7">
    <location>
        <begin position="570"/>
        <end position="679"/>
    </location>
</feature>
<keyword evidence="4" id="KW-0256">Endoplasmic reticulum</keyword>